<dbReference type="AlphaFoldDB" id="A0A8D9BVM7"/>
<protein>
    <submittedName>
        <fullName evidence="1">Uncharacterized protein</fullName>
    </submittedName>
</protein>
<sequence length="99" mass="10990">MIFNTNPLYPINYPTTKYCSLGSGVATVSHSESHSGPARPVICPAVHDTPDPLVVAYDSRPTLKREERVLNSRTLSWEAASSTAVWRLPRSVRYALVYV</sequence>
<dbReference type="EMBL" id="HBUF01681614">
    <property type="protein sequence ID" value="CAG6792431.1"/>
    <property type="molecule type" value="Transcribed_RNA"/>
</dbReference>
<reference evidence="1" key="1">
    <citation type="submission" date="2021-05" db="EMBL/GenBank/DDBJ databases">
        <authorList>
            <person name="Alioto T."/>
            <person name="Alioto T."/>
            <person name="Gomez Garrido J."/>
        </authorList>
    </citation>
    <scope>NUCLEOTIDE SEQUENCE</scope>
</reference>
<dbReference type="EMBL" id="HBUF01681617">
    <property type="protein sequence ID" value="CAG6792440.1"/>
    <property type="molecule type" value="Transcribed_RNA"/>
</dbReference>
<organism evidence="1">
    <name type="scientific">Cacopsylla melanoneura</name>
    <dbReference type="NCBI Taxonomy" id="428564"/>
    <lineage>
        <taxon>Eukaryota</taxon>
        <taxon>Metazoa</taxon>
        <taxon>Ecdysozoa</taxon>
        <taxon>Arthropoda</taxon>
        <taxon>Hexapoda</taxon>
        <taxon>Insecta</taxon>
        <taxon>Pterygota</taxon>
        <taxon>Neoptera</taxon>
        <taxon>Paraneoptera</taxon>
        <taxon>Hemiptera</taxon>
        <taxon>Sternorrhyncha</taxon>
        <taxon>Psylloidea</taxon>
        <taxon>Psyllidae</taxon>
        <taxon>Psyllinae</taxon>
        <taxon>Cacopsylla</taxon>
    </lineage>
</organism>
<accession>A0A8D9BVM7</accession>
<proteinExistence type="predicted"/>
<name>A0A8D9BVM7_9HEMI</name>
<dbReference type="EMBL" id="HBUF01681616">
    <property type="protein sequence ID" value="CAG6792437.1"/>
    <property type="molecule type" value="Transcribed_RNA"/>
</dbReference>
<dbReference type="EMBL" id="HBUF01681615">
    <property type="protein sequence ID" value="CAG6792434.1"/>
    <property type="molecule type" value="Transcribed_RNA"/>
</dbReference>
<evidence type="ECO:0000313" key="1">
    <source>
        <dbReference type="EMBL" id="CAG6792440.1"/>
    </source>
</evidence>